<dbReference type="AlphaFoldDB" id="F8GVE5"/>
<geneLocation type="plasmid" evidence="1 2">
    <name>pBB1</name>
</geneLocation>
<dbReference type="KEGG" id="cnc:CNE_BB1p00770"/>
<dbReference type="EMBL" id="CP002879">
    <property type="protein sequence ID" value="AEI81504.1"/>
    <property type="molecule type" value="Genomic_DNA"/>
</dbReference>
<protein>
    <submittedName>
        <fullName evidence="1">Uncharacterized protein</fullName>
    </submittedName>
</protein>
<dbReference type="HOGENOM" id="CLU_1934539_0_0_4"/>
<gene>
    <name evidence="1" type="ordered locus">CNE_BB1p00770</name>
</gene>
<name>F8GVE5_CUPNN</name>
<organism evidence="1 2">
    <name type="scientific">Cupriavidus necator (strain ATCC 43291 / DSM 13513 / CCUG 52238 / LMG 8453 / N-1)</name>
    <name type="common">Ralstonia eutropha</name>
    <dbReference type="NCBI Taxonomy" id="1042878"/>
    <lineage>
        <taxon>Bacteria</taxon>
        <taxon>Pseudomonadati</taxon>
        <taxon>Pseudomonadota</taxon>
        <taxon>Betaproteobacteria</taxon>
        <taxon>Burkholderiales</taxon>
        <taxon>Burkholderiaceae</taxon>
        <taxon>Cupriavidus</taxon>
    </lineage>
</organism>
<proteinExistence type="predicted"/>
<keyword evidence="1" id="KW-0614">Plasmid</keyword>
<reference evidence="1 2" key="1">
    <citation type="journal article" date="2011" name="J. Bacteriol.">
        <title>Complete genome sequence of the type strain Cupriavidus necator N-1.</title>
        <authorList>
            <person name="Poehlein A."/>
            <person name="Kusian B."/>
            <person name="Friedrich B."/>
            <person name="Daniel R."/>
            <person name="Bowien B."/>
        </authorList>
    </citation>
    <scope>NUCLEOTIDE SEQUENCE [LARGE SCALE GENOMIC DNA]</scope>
    <source>
        <strain evidence="2">ATCC 43291 / DSM 13513 / CCUG 52238 / LMG 8453 / N-1</strain>
        <plasmid evidence="1 2">pBB1</plasmid>
    </source>
</reference>
<evidence type="ECO:0000313" key="1">
    <source>
        <dbReference type="EMBL" id="AEI81504.1"/>
    </source>
</evidence>
<evidence type="ECO:0000313" key="2">
    <source>
        <dbReference type="Proteomes" id="UP000006798"/>
    </source>
</evidence>
<dbReference type="Proteomes" id="UP000006798">
    <property type="component" value="Plasmid pBB1"/>
</dbReference>
<accession>F8GVE5</accession>
<sequence length="130" mass="14720">MGDLVEVRQGGLPIDFVEGGVDLVIRFDALSDKRLNARWTMSNRRLTCIRYRPNAAAADPLPSFPPVRLQRQLLKYGGHSTLRYSGQIIDMDMRQSILGMTVLVVERSAYLCVIKNALLPRQSRAAMQFR</sequence>